<evidence type="ECO:0000313" key="3">
    <source>
        <dbReference type="EMBL" id="RPD63987.1"/>
    </source>
</evidence>
<accession>A0A5C2SLG2</accession>
<dbReference type="Proteomes" id="UP000313359">
    <property type="component" value="Unassembled WGS sequence"/>
</dbReference>
<proteinExistence type="inferred from homology"/>
<evidence type="ECO:0000259" key="2">
    <source>
        <dbReference type="Pfam" id="PF07110"/>
    </source>
</evidence>
<dbReference type="OrthoDB" id="3183782at2759"/>
<organism evidence="3 4">
    <name type="scientific">Lentinus tigrinus ALCF2SS1-6</name>
    <dbReference type="NCBI Taxonomy" id="1328759"/>
    <lineage>
        <taxon>Eukaryota</taxon>
        <taxon>Fungi</taxon>
        <taxon>Dikarya</taxon>
        <taxon>Basidiomycota</taxon>
        <taxon>Agaricomycotina</taxon>
        <taxon>Agaricomycetes</taxon>
        <taxon>Polyporales</taxon>
        <taxon>Polyporaceae</taxon>
        <taxon>Lentinus</taxon>
    </lineage>
</organism>
<dbReference type="SUPFAM" id="SSF54909">
    <property type="entry name" value="Dimeric alpha+beta barrel"/>
    <property type="match status" value="1"/>
</dbReference>
<gene>
    <name evidence="3" type="ORF">L227DRAFT_521254</name>
</gene>
<feature type="domain" description="EthD" evidence="2">
    <location>
        <begin position="33"/>
        <end position="128"/>
    </location>
</feature>
<dbReference type="STRING" id="1328759.A0A5C2SLG2"/>
<dbReference type="GO" id="GO:0016491">
    <property type="term" value="F:oxidoreductase activity"/>
    <property type="evidence" value="ECO:0007669"/>
    <property type="project" value="InterPro"/>
</dbReference>
<dbReference type="InterPro" id="IPR011008">
    <property type="entry name" value="Dimeric_a/b-barrel"/>
</dbReference>
<reference evidence="3" key="1">
    <citation type="journal article" date="2018" name="Genome Biol. Evol.">
        <title>Genomics and development of Lentinus tigrinus, a white-rot wood-decaying mushroom with dimorphic fruiting bodies.</title>
        <authorList>
            <person name="Wu B."/>
            <person name="Xu Z."/>
            <person name="Knudson A."/>
            <person name="Carlson A."/>
            <person name="Chen N."/>
            <person name="Kovaka S."/>
            <person name="LaButti K."/>
            <person name="Lipzen A."/>
            <person name="Pennachio C."/>
            <person name="Riley R."/>
            <person name="Schakwitz W."/>
            <person name="Umezawa K."/>
            <person name="Ohm R.A."/>
            <person name="Grigoriev I.V."/>
            <person name="Nagy L.G."/>
            <person name="Gibbons J."/>
            <person name="Hibbett D."/>
        </authorList>
    </citation>
    <scope>NUCLEOTIDE SEQUENCE [LARGE SCALE GENOMIC DNA]</scope>
    <source>
        <strain evidence="3">ALCF2SS1-6</strain>
    </source>
</reference>
<name>A0A5C2SLG2_9APHY</name>
<dbReference type="Gene3D" id="3.30.70.100">
    <property type="match status" value="1"/>
</dbReference>
<dbReference type="EMBL" id="ML122255">
    <property type="protein sequence ID" value="RPD63987.1"/>
    <property type="molecule type" value="Genomic_DNA"/>
</dbReference>
<protein>
    <recommendedName>
        <fullName evidence="2">EthD domain-containing protein</fullName>
    </recommendedName>
</protein>
<keyword evidence="4" id="KW-1185">Reference proteome</keyword>
<dbReference type="Pfam" id="PF07110">
    <property type="entry name" value="EthD"/>
    <property type="match status" value="1"/>
</dbReference>
<evidence type="ECO:0000256" key="1">
    <source>
        <dbReference type="ARBA" id="ARBA00005986"/>
    </source>
</evidence>
<sequence>MASDTTTTVANTTTSTPSLRTDRVRLAVLMAPKPGLSFKEFDRYWLDVHANVFSSIAIVKQNLLKYEQFHLDPKYEAVINASSLAKSKSPFRGIAIFEATSLDKIFEIFQDEEYLRVVVPDELNFFDHEKAQILAGPFASIIDL</sequence>
<comment type="similarity">
    <text evidence="1">Belongs to the tpcK family.</text>
</comment>
<evidence type="ECO:0000313" key="4">
    <source>
        <dbReference type="Proteomes" id="UP000313359"/>
    </source>
</evidence>
<dbReference type="AlphaFoldDB" id="A0A5C2SLG2"/>
<dbReference type="InterPro" id="IPR009799">
    <property type="entry name" value="EthD_dom"/>
</dbReference>